<protein>
    <recommendedName>
        <fullName evidence="5 6">Flagellar basal-body rod protein FlgF</fullName>
    </recommendedName>
</protein>
<organism evidence="10 11">
    <name type="scientific">Pantoea rwandensis</name>
    <dbReference type="NCBI Taxonomy" id="1076550"/>
    <lineage>
        <taxon>Bacteria</taxon>
        <taxon>Pseudomonadati</taxon>
        <taxon>Pseudomonadota</taxon>
        <taxon>Gammaproteobacteria</taxon>
        <taxon>Enterobacterales</taxon>
        <taxon>Erwiniaceae</taxon>
        <taxon>Pantoea</taxon>
    </lineage>
</organism>
<comment type="caution">
    <text evidence="10">The sequence shown here is derived from an EMBL/GenBank/DDBJ whole genome shotgun (WGS) entry which is preliminary data.</text>
</comment>
<dbReference type="AlphaFoldDB" id="A0A1X1D191"/>
<accession>A0A1X1D191</accession>
<dbReference type="InterPro" id="IPR037925">
    <property type="entry name" value="FlgE/F/G-like"/>
</dbReference>
<comment type="subcellular location">
    <subcellularLocation>
        <location evidence="1 6">Bacterial flagellum basal body</location>
    </subcellularLocation>
</comment>
<dbReference type="GO" id="GO:0030694">
    <property type="term" value="C:bacterial-type flagellum basal body, rod"/>
    <property type="evidence" value="ECO:0007669"/>
    <property type="project" value="UniProtKB-UniRule"/>
</dbReference>
<evidence type="ECO:0000259" key="9">
    <source>
        <dbReference type="Pfam" id="PF22692"/>
    </source>
</evidence>
<dbReference type="OrthoDB" id="9804559at2"/>
<reference evidence="10 11" key="1">
    <citation type="journal article" date="2017" name="Antonie Van Leeuwenhoek">
        <title>Phylogenomic resolution of the bacterial genus Pantoea and its relationship with Erwinia and Tatumella.</title>
        <authorList>
            <person name="Palmer M."/>
            <person name="Steenkamp E.T."/>
            <person name="Coetzee M.P."/>
            <person name="Chan W.Y."/>
            <person name="van Zyl E."/>
            <person name="De Maayer P."/>
            <person name="Coutinho T.A."/>
            <person name="Blom J."/>
            <person name="Smits T.H."/>
            <person name="Duffy B."/>
            <person name="Venter S.N."/>
        </authorList>
    </citation>
    <scope>NUCLEOTIDE SEQUENCE [LARGE SCALE GENOMIC DNA]</scope>
    <source>
        <strain evidence="10 11">LMG 26275</strain>
    </source>
</reference>
<evidence type="ECO:0000259" key="8">
    <source>
        <dbReference type="Pfam" id="PF06429"/>
    </source>
</evidence>
<evidence type="ECO:0000313" key="11">
    <source>
        <dbReference type="Proteomes" id="UP000193558"/>
    </source>
</evidence>
<dbReference type="Pfam" id="PF06429">
    <property type="entry name" value="Flg_bbr_C"/>
    <property type="match status" value="1"/>
</dbReference>
<dbReference type="InterPro" id="IPR020013">
    <property type="entry name" value="Flagellar_FlgE/F/G"/>
</dbReference>
<dbReference type="PROSITE" id="PS00588">
    <property type="entry name" value="FLAGELLA_BB_ROD"/>
    <property type="match status" value="1"/>
</dbReference>
<keyword evidence="10" id="KW-0969">Cilium</keyword>
<evidence type="ECO:0000313" key="10">
    <source>
        <dbReference type="EMBL" id="ORM70433.1"/>
    </source>
</evidence>
<dbReference type="GO" id="GO:0071978">
    <property type="term" value="P:bacterial-type flagellum-dependent swarming motility"/>
    <property type="evidence" value="ECO:0007669"/>
    <property type="project" value="TreeGrafter"/>
</dbReference>
<feature type="domain" description="Flagellar basal body rod protein N-terminal" evidence="7">
    <location>
        <begin position="5"/>
        <end position="35"/>
    </location>
</feature>
<dbReference type="SUPFAM" id="SSF117143">
    <property type="entry name" value="Flagellar hook protein flgE"/>
    <property type="match status" value="1"/>
</dbReference>
<dbReference type="Pfam" id="PF00460">
    <property type="entry name" value="Flg_bb_rod"/>
    <property type="match status" value="1"/>
</dbReference>
<proteinExistence type="inferred from homology"/>
<feature type="domain" description="Flagellar basal-body/hook protein C-terminal" evidence="8">
    <location>
        <begin position="198"/>
        <end position="241"/>
    </location>
</feature>
<dbReference type="InterPro" id="IPR010930">
    <property type="entry name" value="Flg_bb/hook_C_dom"/>
</dbReference>
<dbReference type="PANTHER" id="PTHR30435:SF18">
    <property type="entry name" value="FLAGELLAR BASAL-BODY ROD PROTEIN FLGF"/>
    <property type="match status" value="1"/>
</dbReference>
<dbReference type="InterPro" id="IPR053967">
    <property type="entry name" value="LlgE_F_G-like_D1"/>
</dbReference>
<dbReference type="EMBL" id="MLFR01000004">
    <property type="protein sequence ID" value="ORM70433.1"/>
    <property type="molecule type" value="Genomic_DNA"/>
</dbReference>
<comment type="subunit">
    <text evidence="4 6">The basal body constitutes a major portion of the flagellar organelle and consists of five rings (E,L,P,S, and M) mounted on a central rod. The rod consists of about 26 subunits of FlgG in the distal portion, and FlgB, FlgC and FlgF are thought to build up the proximal portion of the rod with about 6 subunits each.</text>
</comment>
<evidence type="ECO:0000256" key="3">
    <source>
        <dbReference type="ARBA" id="ARBA00023143"/>
    </source>
</evidence>
<dbReference type="Proteomes" id="UP000193558">
    <property type="component" value="Unassembled WGS sequence"/>
</dbReference>
<dbReference type="InterPro" id="IPR001444">
    <property type="entry name" value="Flag_bb_rod_N"/>
</dbReference>
<dbReference type="NCBIfam" id="NF009280">
    <property type="entry name" value="PRK12640.1"/>
    <property type="match status" value="1"/>
</dbReference>
<keyword evidence="10" id="KW-0966">Cell projection</keyword>
<keyword evidence="3 6" id="KW-0975">Bacterial flagellum</keyword>
<feature type="domain" description="Flagellar hook protein FlgE/F/G-like D1" evidence="9">
    <location>
        <begin position="85"/>
        <end position="145"/>
    </location>
</feature>
<dbReference type="Pfam" id="PF22692">
    <property type="entry name" value="LlgE_F_G_D1"/>
    <property type="match status" value="1"/>
</dbReference>
<evidence type="ECO:0000256" key="6">
    <source>
        <dbReference type="RuleBase" id="RU362116"/>
    </source>
</evidence>
<dbReference type="PANTHER" id="PTHR30435">
    <property type="entry name" value="FLAGELLAR PROTEIN"/>
    <property type="match status" value="1"/>
</dbReference>
<dbReference type="NCBIfam" id="TIGR03506">
    <property type="entry name" value="FlgEFG_subfam"/>
    <property type="match status" value="1"/>
</dbReference>
<name>A0A1X1D191_9GAMM</name>
<evidence type="ECO:0000256" key="1">
    <source>
        <dbReference type="ARBA" id="ARBA00004117"/>
    </source>
</evidence>
<evidence type="ECO:0000256" key="5">
    <source>
        <dbReference type="ARBA" id="ARBA00040228"/>
    </source>
</evidence>
<evidence type="ECO:0000256" key="4">
    <source>
        <dbReference type="ARBA" id="ARBA00038560"/>
    </source>
</evidence>
<gene>
    <name evidence="10" type="primary">flgF</name>
    <name evidence="10" type="ORF">HA51_06555</name>
</gene>
<evidence type="ECO:0000259" key="7">
    <source>
        <dbReference type="Pfam" id="PF00460"/>
    </source>
</evidence>
<keyword evidence="10" id="KW-0282">Flagellum</keyword>
<sequence>MDRAIYTAMTAAEASMHRQAVTANNLANSSTAGFRAQLAAFRAVPVNGDSMATRALVAASTPQHDNSIGPISHTGRSLDVALPQNGWLTLGLADGSEGYTRNGAIEVDSEGGLHIHGRPLMGDGAPLSIPPQAEVTIAADGTVSALGAGDDATAVVPVGRIKLVSAAMGDLVHGDDGLFRAVGGNALAQDDALRLSPQALEGSNVSPVQTMAEMIANSRGFDMNMKVIRSADENAQKANQLLNVG</sequence>
<dbReference type="InterPro" id="IPR019776">
    <property type="entry name" value="Flagellar_basal_body_rod_CS"/>
</dbReference>
<evidence type="ECO:0000256" key="2">
    <source>
        <dbReference type="ARBA" id="ARBA00009677"/>
    </source>
</evidence>
<comment type="similarity">
    <text evidence="2 6">Belongs to the flagella basal body rod proteins family.</text>
</comment>
<dbReference type="RefSeq" id="WP_084933488.1">
    <property type="nucleotide sequence ID" value="NZ_MLFR01000004.1"/>
</dbReference>